<dbReference type="InterPro" id="IPR007527">
    <property type="entry name" value="Znf_SWIM"/>
</dbReference>
<dbReference type="InterPro" id="IPR011990">
    <property type="entry name" value="TPR-like_helical_dom_sf"/>
</dbReference>
<dbReference type="Gene3D" id="1.25.40.10">
    <property type="entry name" value="Tetratricopeptide repeat domain"/>
    <property type="match status" value="1"/>
</dbReference>
<proteinExistence type="predicted"/>
<dbReference type="eggNOG" id="COG0457">
    <property type="taxonomic scope" value="Bacteria"/>
</dbReference>
<comment type="caution">
    <text evidence="1">The sequence shown here is derived from an EMBL/GenBank/DDBJ whole genome shotgun (WGS) entry which is preliminary data.</text>
</comment>
<dbReference type="GO" id="GO:0008270">
    <property type="term" value="F:zinc ion binding"/>
    <property type="evidence" value="ECO:0007669"/>
    <property type="project" value="InterPro"/>
</dbReference>
<sequence>MTTLFSAADLDQTCLLRITTPTYYARGLVYADQGRVTLEAVESRRVTAQVSGSEDYTVELVWRDGALHGQCDCPIGQCGDFCKHQVAVAIIWARTAAAPAPKRSKRGAAAAPANDSPEQVLQQWLSAQSQHALQVLILELADNDTQLRKRLLSQAQLAIAPPQDWRKAISSLLGRKRFMDWSTTIAYSKQLAALPLLLGQARQRDPLAALDLHEYALKRLLTIYEDVDDSRGDLGKRLSTLAHAHLDAAHAAGTDTLGNRLFELRLLDAWGLLRPLRDYAPLLNTADIARLEHAAIKVLQTEGTDRTRQRLAELLLEDTARCGGSVDAMLDFFARNCTSAWEHLEMARRCIEHGRERQALDWLERGIKIDPQDTRLLKELAQAYLRDGFPEDALQLRWKIYLLGPSENLYLALREVALLLGAWEPWRERALQALDTKLVPRYIDAHDTRIRLLLAEGQTEHALALAADQTRKLPLRTWEHLLPAAENCDPVAALRICHTVIDAHVERADRQGYMAAISLLPTLQRLYQQQGKQGHAAFEAELARLRQRYRAKRTFIELLDKQFAAGSTKRITS</sequence>
<evidence type="ECO:0000313" key="1">
    <source>
        <dbReference type="EMBL" id="KGE50929.1"/>
    </source>
</evidence>
<dbReference type="AlphaFoldDB" id="A0A098PUY4"/>
<dbReference type="GeneID" id="58004772"/>
<dbReference type="EMBL" id="JPHD02000114">
    <property type="protein sequence ID" value="KGE50929.1"/>
    <property type="molecule type" value="Genomic_DNA"/>
</dbReference>
<reference evidence="1 2" key="1">
    <citation type="submission" date="2014-09" db="EMBL/GenBank/DDBJ databases">
        <title>A draft genome sequence for Xanthomonas axonopodis pv. vasculorum NCPPB 900.</title>
        <authorList>
            <person name="Harrison J."/>
            <person name="Studholme D.J."/>
        </authorList>
    </citation>
    <scope>NUCLEOTIDE SEQUENCE [LARGE SCALE GENOMIC DNA]</scope>
    <source>
        <strain evidence="1 2">NCPPB 900</strain>
    </source>
</reference>
<organism evidence="1 2">
    <name type="scientific">Xanthomonas axonopodis pv. vasculorum</name>
    <dbReference type="NCBI Taxonomy" id="325777"/>
    <lineage>
        <taxon>Bacteria</taxon>
        <taxon>Pseudomonadati</taxon>
        <taxon>Pseudomonadota</taxon>
        <taxon>Gammaproteobacteria</taxon>
        <taxon>Lysobacterales</taxon>
        <taxon>Lysobacteraceae</taxon>
        <taxon>Xanthomonas</taxon>
    </lineage>
</organism>
<dbReference type="eggNOG" id="COG4715">
    <property type="taxonomic scope" value="Bacteria"/>
</dbReference>
<gene>
    <name evidence="1" type="ORF">GW15_0217980</name>
</gene>
<dbReference type="STRING" id="325777.GW15_0217980"/>
<dbReference type="PROSITE" id="PS50966">
    <property type="entry name" value="ZF_SWIM"/>
    <property type="match status" value="1"/>
</dbReference>
<dbReference type="RefSeq" id="WP_042823986.1">
    <property type="nucleotide sequence ID" value="NZ_CP053649.1"/>
</dbReference>
<name>A0A098PUY4_9XANT</name>
<evidence type="ECO:0000313" key="2">
    <source>
        <dbReference type="Proteomes" id="UP000028012"/>
    </source>
</evidence>
<dbReference type="SUPFAM" id="SSF48452">
    <property type="entry name" value="TPR-like"/>
    <property type="match status" value="1"/>
</dbReference>
<dbReference type="Proteomes" id="UP000028012">
    <property type="component" value="Unassembled WGS sequence"/>
</dbReference>
<protein>
    <submittedName>
        <fullName evidence="1">Uncharacterized protein</fullName>
    </submittedName>
</protein>
<accession>A0A098PUY4</accession>
<dbReference type="HOGENOM" id="CLU_031282_0_0_6"/>